<dbReference type="Proteomes" id="UP000595448">
    <property type="component" value="Chromosome"/>
</dbReference>
<name>A0ABX7BRQ4_9CAUL</name>
<protein>
    <submittedName>
        <fullName evidence="5">LacI family DNA-binding transcriptional regulator</fullName>
    </submittedName>
</protein>
<dbReference type="EMBL" id="CP067977">
    <property type="protein sequence ID" value="QQQ18195.1"/>
    <property type="molecule type" value="Genomic_DNA"/>
</dbReference>
<keyword evidence="1" id="KW-0805">Transcription regulation</keyword>
<sequence length="337" mass="36216">MSRKTTRLEDIAKLAGVSIATASRALNDSPAVNARTKQLIWKLAREHDYPFRRSMPAGPIGAEATIALVVPRPQGREGRLSDPFFLELLAGVGEAARERGCDLVISHLSPATYEDLSAALTTSRAEGVIFLGQSTLHAAFNRLVETEARFVVWGAELPDQAYCSIGSDNINGGRRATAHLARLGRRRIVFLGDLDPPESMQRHRGYQEALIAQGLGVEPELIVDAHFEVESAEASIESLIRRGVDFDGVVCASDQIALGAVRGLLHAGRSVPGDVSVIGFDNVPFSRYSRPALSTIAQDTMKAGRLMVSKLIDHGGTAAGRSERVPTDLIVRESCGG</sequence>
<dbReference type="Pfam" id="PF13377">
    <property type="entry name" value="Peripla_BP_3"/>
    <property type="match status" value="1"/>
</dbReference>
<dbReference type="CDD" id="cd01392">
    <property type="entry name" value="HTH_LacI"/>
    <property type="match status" value="1"/>
</dbReference>
<dbReference type="SMART" id="SM00354">
    <property type="entry name" value="HTH_LACI"/>
    <property type="match status" value="1"/>
</dbReference>
<dbReference type="PANTHER" id="PTHR30146:SF120">
    <property type="entry name" value="ALANINE RACEMASE"/>
    <property type="match status" value="1"/>
</dbReference>
<gene>
    <name evidence="5" type="ORF">JIP62_12925</name>
</gene>
<organism evidence="5 6">
    <name type="scientific">Brevundimonas vitisensis</name>
    <dbReference type="NCBI Taxonomy" id="2800818"/>
    <lineage>
        <taxon>Bacteria</taxon>
        <taxon>Pseudomonadati</taxon>
        <taxon>Pseudomonadota</taxon>
        <taxon>Alphaproteobacteria</taxon>
        <taxon>Caulobacterales</taxon>
        <taxon>Caulobacteraceae</taxon>
        <taxon>Brevundimonas</taxon>
    </lineage>
</organism>
<evidence type="ECO:0000313" key="5">
    <source>
        <dbReference type="EMBL" id="QQQ18195.1"/>
    </source>
</evidence>
<proteinExistence type="predicted"/>
<dbReference type="InterPro" id="IPR000843">
    <property type="entry name" value="HTH_LacI"/>
</dbReference>
<dbReference type="Gene3D" id="3.40.50.2300">
    <property type="match status" value="2"/>
</dbReference>
<dbReference type="GO" id="GO:0003677">
    <property type="term" value="F:DNA binding"/>
    <property type="evidence" value="ECO:0007669"/>
    <property type="project" value="UniProtKB-KW"/>
</dbReference>
<dbReference type="InterPro" id="IPR010982">
    <property type="entry name" value="Lambda_DNA-bd_dom_sf"/>
</dbReference>
<evidence type="ECO:0000256" key="2">
    <source>
        <dbReference type="ARBA" id="ARBA00023125"/>
    </source>
</evidence>
<keyword evidence="3" id="KW-0804">Transcription</keyword>
<dbReference type="Pfam" id="PF00356">
    <property type="entry name" value="LacI"/>
    <property type="match status" value="1"/>
</dbReference>
<dbReference type="InterPro" id="IPR046335">
    <property type="entry name" value="LacI/GalR-like_sensor"/>
</dbReference>
<evidence type="ECO:0000313" key="6">
    <source>
        <dbReference type="Proteomes" id="UP000595448"/>
    </source>
</evidence>
<dbReference type="PROSITE" id="PS50932">
    <property type="entry name" value="HTH_LACI_2"/>
    <property type="match status" value="1"/>
</dbReference>
<evidence type="ECO:0000256" key="3">
    <source>
        <dbReference type="ARBA" id="ARBA00023163"/>
    </source>
</evidence>
<dbReference type="PANTHER" id="PTHR30146">
    <property type="entry name" value="LACI-RELATED TRANSCRIPTIONAL REPRESSOR"/>
    <property type="match status" value="1"/>
</dbReference>
<evidence type="ECO:0000259" key="4">
    <source>
        <dbReference type="PROSITE" id="PS50932"/>
    </source>
</evidence>
<dbReference type="SUPFAM" id="SSF47413">
    <property type="entry name" value="lambda repressor-like DNA-binding domains"/>
    <property type="match status" value="1"/>
</dbReference>
<accession>A0ABX7BRQ4</accession>
<feature type="domain" description="HTH lacI-type" evidence="4">
    <location>
        <begin position="6"/>
        <end position="49"/>
    </location>
</feature>
<keyword evidence="2 5" id="KW-0238">DNA-binding</keyword>
<dbReference type="Gene3D" id="1.10.260.40">
    <property type="entry name" value="lambda repressor-like DNA-binding domains"/>
    <property type="match status" value="1"/>
</dbReference>
<dbReference type="InterPro" id="IPR028082">
    <property type="entry name" value="Peripla_BP_I"/>
</dbReference>
<dbReference type="PROSITE" id="PS00356">
    <property type="entry name" value="HTH_LACI_1"/>
    <property type="match status" value="1"/>
</dbReference>
<keyword evidence="6" id="KW-1185">Reference proteome</keyword>
<evidence type="ECO:0000256" key="1">
    <source>
        <dbReference type="ARBA" id="ARBA00023015"/>
    </source>
</evidence>
<dbReference type="SUPFAM" id="SSF53822">
    <property type="entry name" value="Periplasmic binding protein-like I"/>
    <property type="match status" value="1"/>
</dbReference>
<reference evidence="5 6" key="1">
    <citation type="submission" date="2021-01" db="EMBL/GenBank/DDBJ databases">
        <title>Brevundimonas vitis sp. nov., an bacterium isolated from grape (Vitis vinifera).</title>
        <authorList>
            <person name="Jiang L."/>
            <person name="Lee J."/>
        </authorList>
    </citation>
    <scope>NUCLEOTIDE SEQUENCE [LARGE SCALE GENOMIC DNA]</scope>
    <source>
        <strain evidence="5 6">GRTSA-9</strain>
    </source>
</reference>